<protein>
    <recommendedName>
        <fullName evidence="1">Retrovirus-related Pol polyprotein from transposon TNT 1-94-like beta-barrel domain-containing protein</fullName>
    </recommendedName>
</protein>
<evidence type="ECO:0000313" key="2">
    <source>
        <dbReference type="EMBL" id="MBW0491927.1"/>
    </source>
</evidence>
<feature type="domain" description="Retrovirus-related Pol polyprotein from transposon TNT 1-94-like beta-barrel" evidence="1">
    <location>
        <begin position="7"/>
        <end position="50"/>
    </location>
</feature>
<dbReference type="EMBL" id="AVOT02011333">
    <property type="protein sequence ID" value="MBW0491927.1"/>
    <property type="molecule type" value="Genomic_DNA"/>
</dbReference>
<dbReference type="OrthoDB" id="2663223at2759"/>
<keyword evidence="3" id="KW-1185">Reference proteome</keyword>
<accession>A0A9Q3D123</accession>
<dbReference type="AlphaFoldDB" id="A0A9Q3D123"/>
<name>A0A9Q3D123_9BASI</name>
<dbReference type="InterPro" id="IPR054722">
    <property type="entry name" value="PolX-like_BBD"/>
</dbReference>
<evidence type="ECO:0000259" key="1">
    <source>
        <dbReference type="Pfam" id="PF22936"/>
    </source>
</evidence>
<organism evidence="2 3">
    <name type="scientific">Austropuccinia psidii MF-1</name>
    <dbReference type="NCBI Taxonomy" id="1389203"/>
    <lineage>
        <taxon>Eukaryota</taxon>
        <taxon>Fungi</taxon>
        <taxon>Dikarya</taxon>
        <taxon>Basidiomycota</taxon>
        <taxon>Pucciniomycotina</taxon>
        <taxon>Pucciniomycetes</taxon>
        <taxon>Pucciniales</taxon>
        <taxon>Sphaerophragmiaceae</taxon>
        <taxon>Austropuccinia</taxon>
    </lineage>
</organism>
<reference evidence="2" key="1">
    <citation type="submission" date="2021-03" db="EMBL/GenBank/DDBJ databases">
        <title>Draft genome sequence of rust myrtle Austropuccinia psidii MF-1, a brazilian biotype.</title>
        <authorList>
            <person name="Quecine M.C."/>
            <person name="Pachon D.M.R."/>
            <person name="Bonatelli M.L."/>
            <person name="Correr F.H."/>
            <person name="Franceschini L.M."/>
            <person name="Leite T.F."/>
            <person name="Margarido G.R.A."/>
            <person name="Almeida C.A."/>
            <person name="Ferrarezi J.A."/>
            <person name="Labate C.A."/>
        </authorList>
    </citation>
    <scope>NUCLEOTIDE SEQUENCE</scope>
    <source>
        <strain evidence="2">MF-1</strain>
    </source>
</reference>
<proteinExistence type="predicted"/>
<dbReference type="Proteomes" id="UP000765509">
    <property type="component" value="Unassembled WGS sequence"/>
</dbReference>
<gene>
    <name evidence="2" type="ORF">O181_031642</name>
</gene>
<comment type="caution">
    <text evidence="2">The sequence shown here is derived from an EMBL/GenBank/DDBJ whole genome shotgun (WGS) entry which is preliminary data.</text>
</comment>
<evidence type="ECO:0000313" key="3">
    <source>
        <dbReference type="Proteomes" id="UP000765509"/>
    </source>
</evidence>
<dbReference type="Pfam" id="PF22936">
    <property type="entry name" value="Pol_BBD"/>
    <property type="match status" value="1"/>
</dbReference>
<sequence>METGDANRKRSAVGIGTVKILNHNNKLTLKECLYVPKLKCNLISLLELFKEKLTVNCKDNVFSLNSKGKVIMHGKIINKLMVINFTILKTLLTNQINNLWHNKLGHPRDSVLKQLALPTTQDNCLVCETKKAHKKPFKSNFEPAP</sequence>